<evidence type="ECO:0000313" key="2">
    <source>
        <dbReference type="EMBL" id="MFB2838121.1"/>
    </source>
</evidence>
<feature type="region of interest" description="Disordered" evidence="1">
    <location>
        <begin position="1"/>
        <end position="22"/>
    </location>
</feature>
<organism evidence="2 3">
    <name type="scientific">Floridaenema evergladense BLCC-F167</name>
    <dbReference type="NCBI Taxonomy" id="3153639"/>
    <lineage>
        <taxon>Bacteria</taxon>
        <taxon>Bacillati</taxon>
        <taxon>Cyanobacteriota</taxon>
        <taxon>Cyanophyceae</taxon>
        <taxon>Oscillatoriophycideae</taxon>
        <taxon>Aerosakkonematales</taxon>
        <taxon>Aerosakkonemataceae</taxon>
        <taxon>Floridanema</taxon>
        <taxon>Floridanema evergladense</taxon>
    </lineage>
</organism>
<comment type="caution">
    <text evidence="2">The sequence shown here is derived from an EMBL/GenBank/DDBJ whole genome shotgun (WGS) entry which is preliminary data.</text>
</comment>
<evidence type="ECO:0000256" key="1">
    <source>
        <dbReference type="SAM" id="MobiDB-lite"/>
    </source>
</evidence>
<name>A0ABV4WTB7_9CYAN</name>
<gene>
    <name evidence="2" type="ORF">ACE1CA_26795</name>
</gene>
<proteinExistence type="predicted"/>
<keyword evidence="3" id="KW-1185">Reference proteome</keyword>
<accession>A0ABV4WTB7</accession>
<dbReference type="EMBL" id="JBHFNT010000238">
    <property type="protein sequence ID" value="MFB2838121.1"/>
    <property type="molecule type" value="Genomic_DNA"/>
</dbReference>
<sequence>MGRWGDGEMGRWGDGEMGRWGDGREKHWRSLIVFDRQLPTTYYLREKHWRLAIAFNYTPKLEEINCQKFLATQLILR</sequence>
<reference evidence="2 3" key="1">
    <citation type="submission" date="2024-09" db="EMBL/GenBank/DDBJ databases">
        <title>Floridaenema gen nov. (Aerosakkonemataceae, Aerosakkonematales ord. nov., Cyanobacteria) from benthic tropical and subtropical fresh waters, with the description of four new species.</title>
        <authorList>
            <person name="Moretto J.A."/>
            <person name="Berthold D.E."/>
            <person name="Lefler F.W."/>
            <person name="Huang I.-S."/>
            <person name="Laughinghouse H. IV."/>
        </authorList>
    </citation>
    <scope>NUCLEOTIDE SEQUENCE [LARGE SCALE GENOMIC DNA]</scope>
    <source>
        <strain evidence="2 3">BLCC-F167</strain>
    </source>
</reference>
<protein>
    <submittedName>
        <fullName evidence="2">Uncharacterized protein</fullName>
    </submittedName>
</protein>
<dbReference type="Proteomes" id="UP001576780">
    <property type="component" value="Unassembled WGS sequence"/>
</dbReference>
<dbReference type="RefSeq" id="WP_413280451.1">
    <property type="nucleotide sequence ID" value="NZ_JBHFNT010000238.1"/>
</dbReference>
<evidence type="ECO:0000313" key="3">
    <source>
        <dbReference type="Proteomes" id="UP001576780"/>
    </source>
</evidence>